<comment type="caution">
    <text evidence="1">The sequence shown here is derived from an EMBL/GenBank/DDBJ whole genome shotgun (WGS) entry which is preliminary data.</text>
</comment>
<reference evidence="1" key="1">
    <citation type="submission" date="2016-06" db="EMBL/GenBank/DDBJ databases">
        <title>Identification of putative biosynthetic pathways for the production of bioactive secondary metabolites by the marine actinomycete Kocuria kristinae RUTW2-3.</title>
        <authorList>
            <person name="Waterworth S.C."/>
            <person name="Walmsley T.A."/>
            <person name="Matongo T."/>
            <person name="Davies-Coleman M.T."/>
            <person name="Dorrington R.A."/>
        </authorList>
    </citation>
    <scope>NUCLEOTIDE SEQUENCE [LARGE SCALE GENOMIC DNA]</scope>
    <source>
        <strain evidence="1">RUTW2-3</strain>
    </source>
</reference>
<evidence type="ECO:0008006" key="3">
    <source>
        <dbReference type="Google" id="ProtNLM"/>
    </source>
</evidence>
<dbReference type="InterPro" id="IPR011990">
    <property type="entry name" value="TPR-like_helical_dom_sf"/>
</dbReference>
<accession>A0A199NUB7</accession>
<dbReference type="RefSeq" id="WP_064724972.1">
    <property type="nucleotide sequence ID" value="NZ_JBFBMA010000003.1"/>
</dbReference>
<evidence type="ECO:0000313" key="1">
    <source>
        <dbReference type="EMBL" id="OAX52507.1"/>
    </source>
</evidence>
<gene>
    <name evidence="1" type="ORF">AN277_0202520</name>
</gene>
<dbReference type="SUPFAM" id="SSF48452">
    <property type="entry name" value="TPR-like"/>
    <property type="match status" value="2"/>
</dbReference>
<keyword evidence="2" id="KW-1185">Reference proteome</keyword>
<organism evidence="1 2">
    <name type="scientific">Rothia kristinae</name>
    <dbReference type="NCBI Taxonomy" id="37923"/>
    <lineage>
        <taxon>Bacteria</taxon>
        <taxon>Bacillati</taxon>
        <taxon>Actinomycetota</taxon>
        <taxon>Actinomycetes</taxon>
        <taxon>Micrococcales</taxon>
        <taxon>Micrococcaceae</taxon>
        <taxon>Rothia</taxon>
    </lineage>
</organism>
<name>A0A199NUB7_9MICC</name>
<protein>
    <recommendedName>
        <fullName evidence="3">Tetratricopeptide repeat protein</fullName>
    </recommendedName>
</protein>
<dbReference type="EMBL" id="LJBJ02000003">
    <property type="protein sequence ID" value="OAX52507.1"/>
    <property type="molecule type" value="Genomic_DNA"/>
</dbReference>
<dbReference type="Proteomes" id="UP000053171">
    <property type="component" value="Unassembled WGS sequence"/>
</dbReference>
<dbReference type="AlphaFoldDB" id="A0A199NUB7"/>
<sequence>MPSSAADAQTLHTRFEELLALPSPDPDAAERLLDEARTQLGERDPFTVQVASYRATALAAGGQVDRALELFDELIRQTSAASDESSAAQRSFLLQQKAAVLESAERADEAISALQETVASWAAAGARFSEQLAEAQLHLSRVQLRAGRTGDAAEGLTRLLGEADQVLGPDHALTFEALRLRVVVLFAAGRFDAGAKALRRLLVRVHHYYGADSAQAAALRRSFGQELAYAYDPAASRSALESLVADTEQRRGEQDPQTLQLRRQLAGLLERLGLVAEAEEQLHRGWEDLDELQRTALTHAHLMIRDQHDAARTEYRKLLEMVVADPTEEHRELLTEAALARGLPEQVEAEQDPRGRVSRAHRDAHDRLIEALDAYREAEILGDEEEIALGLFAADELRYAGALEASVQELEALRERAETTLGAEHPRTEEVAQTLDAARAGIRL</sequence>
<proteinExistence type="predicted"/>
<dbReference type="Gene3D" id="1.25.40.10">
    <property type="entry name" value="Tetratricopeptide repeat domain"/>
    <property type="match status" value="2"/>
</dbReference>
<evidence type="ECO:0000313" key="2">
    <source>
        <dbReference type="Proteomes" id="UP000053171"/>
    </source>
</evidence>